<proteinExistence type="predicted"/>
<dbReference type="AlphaFoldDB" id="A0A7C9AAK8"/>
<organism evidence="2">
    <name type="scientific">Opuntia streptacantha</name>
    <name type="common">Prickly pear cactus</name>
    <name type="synonym">Opuntia cardona</name>
    <dbReference type="NCBI Taxonomy" id="393608"/>
    <lineage>
        <taxon>Eukaryota</taxon>
        <taxon>Viridiplantae</taxon>
        <taxon>Streptophyta</taxon>
        <taxon>Embryophyta</taxon>
        <taxon>Tracheophyta</taxon>
        <taxon>Spermatophyta</taxon>
        <taxon>Magnoliopsida</taxon>
        <taxon>eudicotyledons</taxon>
        <taxon>Gunneridae</taxon>
        <taxon>Pentapetalae</taxon>
        <taxon>Caryophyllales</taxon>
        <taxon>Cactineae</taxon>
        <taxon>Cactaceae</taxon>
        <taxon>Opuntioideae</taxon>
        <taxon>Opuntia</taxon>
    </lineage>
</organism>
<protein>
    <submittedName>
        <fullName evidence="2">Uncharacterized protein</fullName>
    </submittedName>
</protein>
<feature type="compositionally biased region" description="Basic and acidic residues" evidence="1">
    <location>
        <begin position="19"/>
        <end position="29"/>
    </location>
</feature>
<reference evidence="2" key="1">
    <citation type="journal article" date="2013" name="J. Plant Res.">
        <title>Effect of fungi and light on seed germination of three Opuntia species from semiarid lands of central Mexico.</title>
        <authorList>
            <person name="Delgado-Sanchez P."/>
            <person name="Jimenez-Bremont J.F."/>
            <person name="Guerrero-Gonzalez Mde L."/>
            <person name="Flores J."/>
        </authorList>
    </citation>
    <scope>NUCLEOTIDE SEQUENCE</scope>
    <source>
        <tissue evidence="2">Cladode</tissue>
    </source>
</reference>
<reference evidence="2" key="2">
    <citation type="submission" date="2020-07" db="EMBL/GenBank/DDBJ databases">
        <authorList>
            <person name="Vera ALvarez R."/>
            <person name="Arias-Moreno D.M."/>
            <person name="Jimenez-Jacinto V."/>
            <person name="Jimenez-Bremont J.F."/>
            <person name="Swaminathan K."/>
            <person name="Moose S.P."/>
            <person name="Guerrero-Gonzalez M.L."/>
            <person name="Marino-Ramirez L."/>
            <person name="Landsman D."/>
            <person name="Rodriguez-Kessler M."/>
            <person name="Delgado-Sanchez P."/>
        </authorList>
    </citation>
    <scope>NUCLEOTIDE SEQUENCE</scope>
    <source>
        <tissue evidence="2">Cladode</tissue>
    </source>
</reference>
<evidence type="ECO:0000313" key="2">
    <source>
        <dbReference type="EMBL" id="MBA4663698.1"/>
    </source>
</evidence>
<evidence type="ECO:0000256" key="1">
    <source>
        <dbReference type="SAM" id="MobiDB-lite"/>
    </source>
</evidence>
<accession>A0A7C9AAK8</accession>
<name>A0A7C9AAK8_OPUST</name>
<feature type="region of interest" description="Disordered" evidence="1">
    <location>
        <begin position="1"/>
        <end position="66"/>
    </location>
</feature>
<dbReference type="EMBL" id="GISG01221437">
    <property type="protein sequence ID" value="MBA4663698.1"/>
    <property type="molecule type" value="Transcribed_RNA"/>
</dbReference>
<sequence>MAWNGNPAPPRNLSLSGTELERDRSDRRQRWTATTVAVAGSRKGNNSSGYSHGGQREAESGRSSPKLEILGLDPARVNSTSPFYGSLTWNRGVKVFKIIKLIATLCSSI</sequence>